<dbReference type="VEuPathDB" id="TriTrypDB:TvY486_0601660"/>
<protein>
    <submittedName>
        <fullName evidence="1">Uncharacterized protein</fullName>
    </submittedName>
</protein>
<dbReference type="EMBL" id="HE573022">
    <property type="protein sequence ID" value="CCC48375.1"/>
    <property type="molecule type" value="Genomic_DNA"/>
</dbReference>
<organism evidence="1">
    <name type="scientific">Trypanosoma vivax (strain Y486)</name>
    <dbReference type="NCBI Taxonomy" id="1055687"/>
    <lineage>
        <taxon>Eukaryota</taxon>
        <taxon>Discoba</taxon>
        <taxon>Euglenozoa</taxon>
        <taxon>Kinetoplastea</taxon>
        <taxon>Metakinetoplastina</taxon>
        <taxon>Trypanosomatida</taxon>
        <taxon>Trypanosomatidae</taxon>
        <taxon>Trypanosoma</taxon>
        <taxon>Duttonella</taxon>
    </lineage>
</organism>
<proteinExistence type="predicted"/>
<dbReference type="AlphaFoldDB" id="G0TWN7"/>
<evidence type="ECO:0000313" key="1">
    <source>
        <dbReference type="EMBL" id="CCC48375.1"/>
    </source>
</evidence>
<gene>
    <name evidence="1" type="ORF">TVY486_0601660</name>
</gene>
<accession>G0TWN7</accession>
<reference evidence="1" key="1">
    <citation type="journal article" date="2012" name="Proc. Natl. Acad. Sci. U.S.A.">
        <title>Antigenic diversity is generated by distinct evolutionary mechanisms in African trypanosome species.</title>
        <authorList>
            <person name="Jackson A.P."/>
            <person name="Berry A."/>
            <person name="Aslett M."/>
            <person name="Allison H.C."/>
            <person name="Burton P."/>
            <person name="Vavrova-Anderson J."/>
            <person name="Brown R."/>
            <person name="Browne H."/>
            <person name="Corton N."/>
            <person name="Hauser H."/>
            <person name="Gamble J."/>
            <person name="Gilderthorp R."/>
            <person name="Marcello L."/>
            <person name="McQuillan J."/>
            <person name="Otto T.D."/>
            <person name="Quail M.A."/>
            <person name="Sanders M.J."/>
            <person name="van Tonder A."/>
            <person name="Ginger M.L."/>
            <person name="Field M.C."/>
            <person name="Barry J.D."/>
            <person name="Hertz-Fowler C."/>
            <person name="Berriman M."/>
        </authorList>
    </citation>
    <scope>NUCLEOTIDE SEQUENCE</scope>
    <source>
        <strain evidence="1">Y486</strain>
    </source>
</reference>
<sequence length="295" mass="33514">MKRLIVKSPLLYIGLRSVFVGSDISSRTPSPVPVFGRRRYQNSESNDSSVYRIENHSDHVLVSSEDESYAKKMCFEKYGFVQRPLVVKSWTEFLRELRRVELRWRLIPSFSGLIVLDIIEHTKDAETLLCSLKTSSSSTPIANFFDCCGKIIQGTTDKGIIPFPDPVCNGSILEIKSKRYIVPNEEKGILSEEPVSPVIAQYNCRGISVDLTVTDTATNIEKSIFTNLPMQVLTYAFLSSIPVFLKRTDSGVRNVDFVSKDQMRHFRFAWCFLRRESLLTAVDMSELDILLPPLV</sequence>
<dbReference type="OMA" id="DQMRHFR"/>
<name>G0TWN7_TRYVY</name>